<dbReference type="Gene3D" id="2.40.10.10">
    <property type="entry name" value="Trypsin-like serine proteases"/>
    <property type="match status" value="2"/>
</dbReference>
<dbReference type="SUPFAM" id="SSF50494">
    <property type="entry name" value="Trypsin-like serine proteases"/>
    <property type="match status" value="1"/>
</dbReference>
<organism evidence="9 10">
    <name type="scientific">Vombatus ursinus</name>
    <name type="common">Common wombat</name>
    <dbReference type="NCBI Taxonomy" id="29139"/>
    <lineage>
        <taxon>Eukaryota</taxon>
        <taxon>Metazoa</taxon>
        <taxon>Chordata</taxon>
        <taxon>Craniata</taxon>
        <taxon>Vertebrata</taxon>
        <taxon>Euteleostomi</taxon>
        <taxon>Mammalia</taxon>
        <taxon>Metatheria</taxon>
        <taxon>Diprotodontia</taxon>
        <taxon>Vombatidae</taxon>
        <taxon>Vombatus</taxon>
    </lineage>
</organism>
<accession>A0A4X2KHU5</accession>
<dbReference type="FunFam" id="2.40.10.10:FF:000010">
    <property type="entry name" value="Kallikrein related peptidase 11"/>
    <property type="match status" value="1"/>
</dbReference>
<dbReference type="PROSITE" id="PS00135">
    <property type="entry name" value="TRYPSIN_SER"/>
    <property type="match status" value="1"/>
</dbReference>
<dbReference type="Pfam" id="PF00089">
    <property type="entry name" value="Trypsin"/>
    <property type="match status" value="1"/>
</dbReference>
<dbReference type="InterPro" id="IPR018114">
    <property type="entry name" value="TRYPSIN_HIS"/>
</dbReference>
<dbReference type="GO" id="GO:0006508">
    <property type="term" value="P:proteolysis"/>
    <property type="evidence" value="ECO:0007669"/>
    <property type="project" value="UniProtKB-KW"/>
</dbReference>
<keyword evidence="4 6" id="KW-0720">Serine protease</keyword>
<evidence type="ECO:0000256" key="7">
    <source>
        <dbReference type="SAM" id="SignalP"/>
    </source>
</evidence>
<dbReference type="Proteomes" id="UP000314987">
    <property type="component" value="Unassembled WGS sequence"/>
</dbReference>
<evidence type="ECO:0000259" key="8">
    <source>
        <dbReference type="PROSITE" id="PS50240"/>
    </source>
</evidence>
<dbReference type="AlphaFoldDB" id="A0A4X2KHU5"/>
<dbReference type="InterPro" id="IPR033116">
    <property type="entry name" value="TRYPSIN_SER"/>
</dbReference>
<evidence type="ECO:0000256" key="1">
    <source>
        <dbReference type="ARBA" id="ARBA00009228"/>
    </source>
</evidence>
<dbReference type="InterPro" id="IPR001314">
    <property type="entry name" value="Peptidase_S1A"/>
</dbReference>
<dbReference type="GO" id="GO:0004252">
    <property type="term" value="F:serine-type endopeptidase activity"/>
    <property type="evidence" value="ECO:0007669"/>
    <property type="project" value="InterPro"/>
</dbReference>
<dbReference type="GO" id="GO:0030141">
    <property type="term" value="C:secretory granule"/>
    <property type="evidence" value="ECO:0007669"/>
    <property type="project" value="TreeGrafter"/>
</dbReference>
<dbReference type="STRING" id="29139.ENSVURP00010008865"/>
<dbReference type="InterPro" id="IPR001254">
    <property type="entry name" value="Trypsin_dom"/>
</dbReference>
<dbReference type="InterPro" id="IPR009003">
    <property type="entry name" value="Peptidase_S1_PA"/>
</dbReference>
<feature type="signal peptide" evidence="7">
    <location>
        <begin position="1"/>
        <end position="33"/>
    </location>
</feature>
<gene>
    <name evidence="9" type="primary">LOC114042286</name>
</gene>
<keyword evidence="7" id="KW-0732">Signal</keyword>
<evidence type="ECO:0000256" key="6">
    <source>
        <dbReference type="RuleBase" id="RU363034"/>
    </source>
</evidence>
<sequence length="265" mass="29597">MISGRPPPLQLDVSADMFILFLALHLLWVTANSERSEDKIIGGQACIPHSQPWQAALFINQNFHCGGVLLSNRWVLTAAHCTHWNLQVVLGKHNIKRLEPYQQWVKVERRVPYPTYNPRSNNNDLMLLYLQKPVRLTPQVRPIQLAKNCVNPGTTCLVSGWGTVSSPFVRYPSALQCVKIAIISEEKCKSAYQKTITPGMVCAGVEEGGKDSCQGDSGGPLVCNGALQGLVSWGMERCALPRFPGVYTNLCHYRTWILNEIQKKN</sequence>
<dbReference type="InterPro" id="IPR043504">
    <property type="entry name" value="Peptidase_S1_PA_chymotrypsin"/>
</dbReference>
<keyword evidence="10" id="KW-1185">Reference proteome</keyword>
<keyword evidence="2 6" id="KW-0645">Protease</keyword>
<dbReference type="PROSITE" id="PS00134">
    <property type="entry name" value="TRYPSIN_HIS"/>
    <property type="match status" value="1"/>
</dbReference>
<dbReference type="FunFam" id="2.40.10.10:FF:000021">
    <property type="entry name" value="Kallikrein 1"/>
    <property type="match status" value="1"/>
</dbReference>
<reference evidence="9" key="3">
    <citation type="submission" date="2025-09" db="UniProtKB">
        <authorList>
            <consortium name="Ensembl"/>
        </authorList>
    </citation>
    <scope>IDENTIFICATION</scope>
</reference>
<feature type="domain" description="Peptidase S1" evidence="8">
    <location>
        <begin position="40"/>
        <end position="262"/>
    </location>
</feature>
<keyword evidence="3 6" id="KW-0378">Hydrolase</keyword>
<dbReference type="PANTHER" id="PTHR24271">
    <property type="entry name" value="KALLIKREIN-RELATED"/>
    <property type="match status" value="1"/>
</dbReference>
<evidence type="ECO:0000313" key="10">
    <source>
        <dbReference type="Proteomes" id="UP000314987"/>
    </source>
</evidence>
<dbReference type="Ensembl" id="ENSVURT00010010060.1">
    <property type="protein sequence ID" value="ENSVURP00010008865.1"/>
    <property type="gene ID" value="ENSVURG00010006874.1"/>
</dbReference>
<evidence type="ECO:0000313" key="9">
    <source>
        <dbReference type="Ensembl" id="ENSVURP00010008865.1"/>
    </source>
</evidence>
<evidence type="ECO:0000256" key="4">
    <source>
        <dbReference type="ARBA" id="ARBA00022825"/>
    </source>
</evidence>
<keyword evidence="5" id="KW-1015">Disulfide bond</keyword>
<dbReference type="PROSITE" id="PS50240">
    <property type="entry name" value="TRYPSIN_DOM"/>
    <property type="match status" value="1"/>
</dbReference>
<feature type="chain" id="PRO_5021342614" description="Peptidase S1 domain-containing protein" evidence="7">
    <location>
        <begin position="34"/>
        <end position="265"/>
    </location>
</feature>
<evidence type="ECO:0000256" key="5">
    <source>
        <dbReference type="ARBA" id="ARBA00023157"/>
    </source>
</evidence>
<name>A0A4X2KHU5_VOMUR</name>
<dbReference type="GeneTree" id="ENSGT01020000230389"/>
<comment type="similarity">
    <text evidence="1">Belongs to the peptidase S1 family. Snake venom subfamily.</text>
</comment>
<protein>
    <recommendedName>
        <fullName evidence="8">Peptidase S1 domain-containing protein</fullName>
    </recommendedName>
</protein>
<dbReference type="PRINTS" id="PR00722">
    <property type="entry name" value="CHYMOTRYPSIN"/>
</dbReference>
<dbReference type="CDD" id="cd00190">
    <property type="entry name" value="Tryp_SPc"/>
    <property type="match status" value="1"/>
</dbReference>
<proteinExistence type="inferred from homology"/>
<evidence type="ECO:0000256" key="2">
    <source>
        <dbReference type="ARBA" id="ARBA00022670"/>
    </source>
</evidence>
<reference evidence="9" key="2">
    <citation type="submission" date="2025-08" db="UniProtKB">
        <authorList>
            <consortium name="Ensembl"/>
        </authorList>
    </citation>
    <scope>IDENTIFICATION</scope>
</reference>
<reference evidence="10" key="1">
    <citation type="submission" date="2018-12" db="EMBL/GenBank/DDBJ databases">
        <authorList>
            <person name="Yazar S."/>
        </authorList>
    </citation>
    <scope>NUCLEOTIDE SEQUENCE [LARGE SCALE GENOMIC DNA]</scope>
</reference>
<dbReference type="SMART" id="SM00020">
    <property type="entry name" value="Tryp_SPc"/>
    <property type="match status" value="1"/>
</dbReference>
<dbReference type="OMA" id="CKYQTWI"/>
<dbReference type="PANTHER" id="PTHR24271:SF48">
    <property type="entry name" value="KALLIKREIN-14"/>
    <property type="match status" value="1"/>
</dbReference>
<evidence type="ECO:0000256" key="3">
    <source>
        <dbReference type="ARBA" id="ARBA00022801"/>
    </source>
</evidence>